<feature type="domain" description="SGNH hydrolase-type esterase" evidence="1">
    <location>
        <begin position="69"/>
        <end position="221"/>
    </location>
</feature>
<dbReference type="Proteomes" id="UP000589626">
    <property type="component" value="Unassembled WGS sequence"/>
</dbReference>
<evidence type="ECO:0000313" key="3">
    <source>
        <dbReference type="Proteomes" id="UP000589626"/>
    </source>
</evidence>
<evidence type="ECO:0000259" key="1">
    <source>
        <dbReference type="Pfam" id="PF13472"/>
    </source>
</evidence>
<dbReference type="AlphaFoldDB" id="A0A7W4YZR3"/>
<dbReference type="SUPFAM" id="SSF52266">
    <property type="entry name" value="SGNH hydrolase"/>
    <property type="match status" value="1"/>
</dbReference>
<dbReference type="EMBL" id="JACHWR010000001">
    <property type="protein sequence ID" value="MBB3041464.1"/>
    <property type="molecule type" value="Genomic_DNA"/>
</dbReference>
<reference evidence="2 3" key="1">
    <citation type="submission" date="2020-08" db="EMBL/GenBank/DDBJ databases">
        <title>Sequencing the genomes of 1000 actinobacteria strains.</title>
        <authorList>
            <person name="Klenk H.-P."/>
        </authorList>
    </citation>
    <scope>NUCLEOTIDE SEQUENCE [LARGE SCALE GENOMIC DNA]</scope>
    <source>
        <strain evidence="2 3">DSM 105498</strain>
    </source>
</reference>
<dbReference type="Gene3D" id="3.40.50.1110">
    <property type="entry name" value="SGNH hydrolase"/>
    <property type="match status" value="1"/>
</dbReference>
<dbReference type="Pfam" id="PF13472">
    <property type="entry name" value="Lipase_GDSL_2"/>
    <property type="match status" value="1"/>
</dbReference>
<keyword evidence="3" id="KW-1185">Reference proteome</keyword>
<dbReference type="EC" id="3.1.2.-" evidence="2"/>
<accession>A0A7W4YZR3</accession>
<sequence>MRPRGESVDVWVRRPVLVGAVLAVVLTAALTVLVGVRAIGSDPSRCDRFAADSRARAAVVTGSGPRVVVVGDSWSVGLGLDESARSWPSRLPGAVHVAGFSGSGFGARASSCGAVSFADRAPAALRGGADLVVVEGGLNDYDQPDAAVRSGFRQLMRQLRGYDVVVVGPAAAPSRARAVPRVDALLGRLAGRYDVPYLPTVGLELTYLPDRLHLTQDGHDAFGDYVADRLAALGLV</sequence>
<dbReference type="GO" id="GO:0004622">
    <property type="term" value="F:phosphatidylcholine lysophospholipase activity"/>
    <property type="evidence" value="ECO:0007669"/>
    <property type="project" value="UniProtKB-EC"/>
</dbReference>
<organism evidence="2 3">
    <name type="scientific">Nocardioides soli</name>
    <dbReference type="NCBI Taxonomy" id="1036020"/>
    <lineage>
        <taxon>Bacteria</taxon>
        <taxon>Bacillati</taxon>
        <taxon>Actinomycetota</taxon>
        <taxon>Actinomycetes</taxon>
        <taxon>Propionibacteriales</taxon>
        <taxon>Nocardioidaceae</taxon>
        <taxon>Nocardioides</taxon>
    </lineage>
</organism>
<comment type="caution">
    <text evidence="2">The sequence shown here is derived from an EMBL/GenBank/DDBJ whole genome shotgun (WGS) entry which is preliminary data.</text>
</comment>
<dbReference type="InterPro" id="IPR013830">
    <property type="entry name" value="SGNH_hydro"/>
</dbReference>
<dbReference type="RefSeq" id="WP_183591363.1">
    <property type="nucleotide sequence ID" value="NZ_JACHWR010000001.1"/>
</dbReference>
<dbReference type="EC" id="3.1.1.5" evidence="2"/>
<name>A0A7W4YZR3_9ACTN</name>
<keyword evidence="2" id="KW-0378">Hydrolase</keyword>
<proteinExistence type="predicted"/>
<evidence type="ECO:0000313" key="2">
    <source>
        <dbReference type="EMBL" id="MBB3041464.1"/>
    </source>
</evidence>
<dbReference type="CDD" id="cd00229">
    <property type="entry name" value="SGNH_hydrolase"/>
    <property type="match status" value="1"/>
</dbReference>
<dbReference type="InterPro" id="IPR036514">
    <property type="entry name" value="SGNH_hydro_sf"/>
</dbReference>
<protein>
    <submittedName>
        <fullName evidence="2">Acyl-CoA thioesterase-1</fullName>
        <ecNumber evidence="2">3.1.1.5</ecNumber>
        <ecNumber evidence="2">3.1.2.-</ecNumber>
    </submittedName>
</protein>
<gene>
    <name evidence="2" type="ORF">FHU40_001265</name>
</gene>